<feature type="compositionally biased region" description="Polar residues" evidence="3">
    <location>
        <begin position="872"/>
        <end position="897"/>
    </location>
</feature>
<feature type="compositionally biased region" description="Basic residues" evidence="3">
    <location>
        <begin position="952"/>
        <end position="965"/>
    </location>
</feature>
<name>A0A8T2IKK0_9PIPI</name>
<feature type="region of interest" description="Disordered" evidence="3">
    <location>
        <begin position="947"/>
        <end position="970"/>
    </location>
</feature>
<comment type="subcellular location">
    <subcellularLocation>
        <location evidence="1">Nucleus</location>
    </subcellularLocation>
</comment>
<feature type="region of interest" description="Disordered" evidence="3">
    <location>
        <begin position="100"/>
        <end position="208"/>
    </location>
</feature>
<evidence type="ECO:0000256" key="2">
    <source>
        <dbReference type="ARBA" id="ARBA00023242"/>
    </source>
</evidence>
<feature type="region of interest" description="Disordered" evidence="3">
    <location>
        <begin position="475"/>
        <end position="500"/>
    </location>
</feature>
<feature type="region of interest" description="Disordered" evidence="3">
    <location>
        <begin position="1321"/>
        <end position="1384"/>
    </location>
</feature>
<evidence type="ECO:0000256" key="3">
    <source>
        <dbReference type="SAM" id="MobiDB-lite"/>
    </source>
</evidence>
<organism evidence="4 5">
    <name type="scientific">Hymenochirus boettgeri</name>
    <name type="common">Congo dwarf clawed frog</name>
    <dbReference type="NCBI Taxonomy" id="247094"/>
    <lineage>
        <taxon>Eukaryota</taxon>
        <taxon>Metazoa</taxon>
        <taxon>Chordata</taxon>
        <taxon>Craniata</taxon>
        <taxon>Vertebrata</taxon>
        <taxon>Euteleostomi</taxon>
        <taxon>Amphibia</taxon>
        <taxon>Batrachia</taxon>
        <taxon>Anura</taxon>
        <taxon>Pipoidea</taxon>
        <taxon>Pipidae</taxon>
        <taxon>Pipinae</taxon>
        <taxon>Hymenochirus</taxon>
    </lineage>
</organism>
<feature type="compositionally biased region" description="Basic and acidic residues" evidence="3">
    <location>
        <begin position="31"/>
        <end position="43"/>
    </location>
</feature>
<feature type="compositionally biased region" description="Basic residues" evidence="3">
    <location>
        <begin position="410"/>
        <end position="425"/>
    </location>
</feature>
<feature type="region of interest" description="Disordered" evidence="3">
    <location>
        <begin position="409"/>
        <end position="457"/>
    </location>
</feature>
<comment type="caution">
    <text evidence="4">The sequence shown here is derived from an EMBL/GenBank/DDBJ whole genome shotgun (WGS) entry which is preliminary data.</text>
</comment>
<dbReference type="PANTHER" id="PTHR46147:SF1">
    <property type="entry name" value="HISTONE-LYSINE N-METHYLTRANSFERASE ASH1L"/>
    <property type="match status" value="1"/>
</dbReference>
<feature type="region of interest" description="Disordered" evidence="3">
    <location>
        <begin position="553"/>
        <end position="599"/>
    </location>
</feature>
<feature type="compositionally biased region" description="Basic and acidic residues" evidence="3">
    <location>
        <begin position="1"/>
        <end position="23"/>
    </location>
</feature>
<feature type="region of interest" description="Disordered" evidence="3">
    <location>
        <begin position="844"/>
        <end position="907"/>
    </location>
</feature>
<dbReference type="OrthoDB" id="79252at2759"/>
<reference evidence="4" key="1">
    <citation type="thesis" date="2020" institute="ProQuest LLC" country="789 East Eisenhower Parkway, Ann Arbor, MI, USA">
        <title>Comparative Genomics and Chromosome Evolution.</title>
        <authorList>
            <person name="Mudd A.B."/>
        </authorList>
    </citation>
    <scope>NUCLEOTIDE SEQUENCE</scope>
    <source>
        <strain evidence="4">Female2</strain>
        <tissue evidence="4">Blood</tissue>
    </source>
</reference>
<dbReference type="PANTHER" id="PTHR46147">
    <property type="entry name" value="HISTONE-LYSINE N-METHYLTRANSFERASE ASH1"/>
    <property type="match status" value="1"/>
</dbReference>
<evidence type="ECO:0000313" key="5">
    <source>
        <dbReference type="Proteomes" id="UP000812440"/>
    </source>
</evidence>
<dbReference type="EMBL" id="JAACNH010000109">
    <property type="protein sequence ID" value="KAG8431634.1"/>
    <property type="molecule type" value="Genomic_DNA"/>
</dbReference>
<feature type="compositionally biased region" description="Low complexity" evidence="3">
    <location>
        <begin position="849"/>
        <end position="860"/>
    </location>
</feature>
<feature type="compositionally biased region" description="Low complexity" evidence="3">
    <location>
        <begin position="1247"/>
        <end position="1258"/>
    </location>
</feature>
<protein>
    <recommendedName>
        <fullName evidence="6">Histone-lysine N-methyltransferase ASH1L</fullName>
    </recommendedName>
</protein>
<evidence type="ECO:0008006" key="6">
    <source>
        <dbReference type="Google" id="ProtNLM"/>
    </source>
</evidence>
<feature type="region of interest" description="Disordered" evidence="3">
    <location>
        <begin position="630"/>
        <end position="655"/>
    </location>
</feature>
<gene>
    <name evidence="4" type="ORF">GDO86_017855</name>
</gene>
<keyword evidence="5" id="KW-1185">Reference proteome</keyword>
<feature type="compositionally biased region" description="Polar residues" evidence="3">
    <location>
        <begin position="480"/>
        <end position="498"/>
    </location>
</feature>
<feature type="compositionally biased region" description="Polar residues" evidence="3">
    <location>
        <begin position="1338"/>
        <end position="1356"/>
    </location>
</feature>
<dbReference type="GO" id="GO:0006355">
    <property type="term" value="P:regulation of DNA-templated transcription"/>
    <property type="evidence" value="ECO:0007669"/>
    <property type="project" value="TreeGrafter"/>
</dbReference>
<keyword evidence="2" id="KW-0539">Nucleus</keyword>
<dbReference type="GO" id="GO:0005654">
    <property type="term" value="C:nucleoplasm"/>
    <property type="evidence" value="ECO:0007669"/>
    <property type="project" value="TreeGrafter"/>
</dbReference>
<feature type="compositionally biased region" description="Basic and acidic residues" evidence="3">
    <location>
        <begin position="169"/>
        <end position="200"/>
    </location>
</feature>
<accession>A0A8T2IKK0</accession>
<dbReference type="GO" id="GO:0042800">
    <property type="term" value="F:histone H3K4 methyltransferase activity"/>
    <property type="evidence" value="ECO:0007669"/>
    <property type="project" value="TreeGrafter"/>
</dbReference>
<feature type="region of interest" description="Disordered" evidence="3">
    <location>
        <begin position="1"/>
        <end position="83"/>
    </location>
</feature>
<sequence length="1384" mass="152910">MPEERSEGASSKQESKKAPKKPGDTSGSRSPKLECLHLNKEDDNVSTSRNPSPLHLEPANPPDAVPSRPANGRHHDCKDRAPVNCAPFSVTEKLAQLIATCPPSKSSKNRARKQGSSALNGVVTKHAGSPATDGNVLPVLDPGKPPGTVSDSSEDKEKDPLPCKISSKALEKSNPRHPKEGPTHKLYVRKEAPSVQKEPDSDCSSAPQRSLTLVQKSIPDLQEKIHPVYCTSLDFRLGGVSDTSMAKSPFSAVGEGNLPSPVPATSVTSSSRSPNVNFAHSPHSLHLNPVLEFAECTNETCDEPPFVSENLPVNRGHQISQNKSESGFLHVLKSCEEITHSAHSETTRTHLPSGLPGRDKMLAPRIQPTNHKSEPSVVSFASLLRKQRLLKISGIAERTFGCIQNMTTVHQKKSLKKKKGKRPRWTKVVSKTAGQSSKDSTEQGNFKDDSYTKPLPDKEHLGKFLAKTSLMMDKNKSELSKPSSFNTEHSPSLGNNPKQTHKLYESHRTYTMLCRSRDFSVPLQPKRGKLRGQDMPHLDALPKKALKIPASKVISSPSKEDQGPPVLQPEVEIPSSKLRQTGQLFPKKRGRPSRQLAPPTLRIPPVLSVASAISSSAGSMSETVNDHHKKMGHFNNRHLGTYRDDSQGQSDHCSESVWQAVKKGNGQLVKTIIHKINRMKTIKRRKLVSQILSTSSSEQSDRGSVQSKLQGNVSTLAATFSSKLGQQINVSKKGTIYIGKRRGRKPKGSVECILSKNSTCLSSLNITRQRTAASSEGQTIQALMSPAPSILPSPVGSHLSGTNGALSPVRVDASFVEPSSVSYLHMHSRQSVAVQTLAMKKALRDTRQLSPPTLLPNSPSHMSESMKEATPSPISESHSDETIPSDSGIGTDNNSTSDRAEKFCGQKKRRHSFEHMPLMPPETSTVLGALKEKHKHKYKHRNHDFLGYDKIKRQKRKRKKKHPPLRSHQDPDFLAELEELITRLSEIRITHRSHHFIPRDLLPTIFRLNFNNFYSHQTFPLEPLHYIRKPNLKKKRGRPPKLREAMAEMPFVHSLGFPLSGTGFYPSYGMPYSPSPLTAAPIGLSYYGRYPPTIYPPPPSSFTTPLPPPSYMHTGHLLLNPAKYHKKKHKLLRQEAFLATSRTPLLSVSTYPSVPAEMAYSWMFEHKHRHRHKHRDHRLPDQSPLSVDPLTGGVNSSRTVLESLKRYKFGKDAMGDRYKHKDKHRCHLSCAHLPSSQWARRDSPETSSLSLGLQSPLQIDCSDSSPGRSLGGFTPNSEPASSDEHTNLFTSAIGNCRVTNNSLGRKPMSDTSALFTDTLSRSARKEQQVSSDKAPPSLSASQERTLRQSDGSNCSPSRRRTPTESPSPTVMGAHRRGVQGWERI</sequence>
<evidence type="ECO:0000313" key="4">
    <source>
        <dbReference type="EMBL" id="KAG8431634.1"/>
    </source>
</evidence>
<feature type="compositionally biased region" description="Basic and acidic residues" evidence="3">
    <location>
        <begin position="439"/>
        <end position="457"/>
    </location>
</feature>
<dbReference type="Proteomes" id="UP000812440">
    <property type="component" value="Unassembled WGS sequence"/>
</dbReference>
<evidence type="ECO:0000256" key="1">
    <source>
        <dbReference type="ARBA" id="ARBA00004123"/>
    </source>
</evidence>
<proteinExistence type="predicted"/>
<feature type="region of interest" description="Disordered" evidence="3">
    <location>
        <begin position="1237"/>
        <end position="1285"/>
    </location>
</feature>